<keyword evidence="1" id="KW-1133">Transmembrane helix</keyword>
<evidence type="ECO:0000313" key="2">
    <source>
        <dbReference type="EMBL" id="KAL0995009.1"/>
    </source>
</evidence>
<evidence type="ECO:0000256" key="1">
    <source>
        <dbReference type="SAM" id="Phobius"/>
    </source>
</evidence>
<dbReference type="Proteomes" id="UP001557470">
    <property type="component" value="Unassembled WGS sequence"/>
</dbReference>
<reference evidence="2 3" key="1">
    <citation type="submission" date="2024-06" db="EMBL/GenBank/DDBJ databases">
        <authorList>
            <person name="Pan Q."/>
            <person name="Wen M."/>
            <person name="Jouanno E."/>
            <person name="Zahm M."/>
            <person name="Klopp C."/>
            <person name="Cabau C."/>
            <person name="Louis A."/>
            <person name="Berthelot C."/>
            <person name="Parey E."/>
            <person name="Roest Crollius H."/>
            <person name="Montfort J."/>
            <person name="Robinson-Rechavi M."/>
            <person name="Bouchez O."/>
            <person name="Lampietro C."/>
            <person name="Lopez Roques C."/>
            <person name="Donnadieu C."/>
            <person name="Postlethwait J."/>
            <person name="Bobe J."/>
            <person name="Verreycken H."/>
            <person name="Guiguen Y."/>
        </authorList>
    </citation>
    <scope>NUCLEOTIDE SEQUENCE [LARGE SCALE GENOMIC DNA]</scope>
    <source>
        <strain evidence="2">Up_M1</strain>
        <tissue evidence="2">Testis</tissue>
    </source>
</reference>
<proteinExistence type="predicted"/>
<keyword evidence="1" id="KW-0812">Transmembrane</keyword>
<evidence type="ECO:0000313" key="3">
    <source>
        <dbReference type="Proteomes" id="UP001557470"/>
    </source>
</evidence>
<name>A0ABD0X6Z3_UMBPY</name>
<protein>
    <submittedName>
        <fullName evidence="2">Uncharacterized protein</fullName>
    </submittedName>
</protein>
<keyword evidence="1" id="KW-0472">Membrane</keyword>
<organism evidence="2 3">
    <name type="scientific">Umbra pygmaea</name>
    <name type="common">Eastern mudminnow</name>
    <dbReference type="NCBI Taxonomy" id="75934"/>
    <lineage>
        <taxon>Eukaryota</taxon>
        <taxon>Metazoa</taxon>
        <taxon>Chordata</taxon>
        <taxon>Craniata</taxon>
        <taxon>Vertebrata</taxon>
        <taxon>Euteleostomi</taxon>
        <taxon>Actinopterygii</taxon>
        <taxon>Neopterygii</taxon>
        <taxon>Teleostei</taxon>
        <taxon>Protacanthopterygii</taxon>
        <taxon>Esociformes</taxon>
        <taxon>Umbridae</taxon>
        <taxon>Umbra</taxon>
    </lineage>
</organism>
<dbReference type="EMBL" id="JAGEUA010000003">
    <property type="protein sequence ID" value="KAL0995009.1"/>
    <property type="molecule type" value="Genomic_DNA"/>
</dbReference>
<gene>
    <name evidence="2" type="ORF">UPYG_G00130580</name>
</gene>
<dbReference type="AlphaFoldDB" id="A0ABD0X6Z3"/>
<sequence>MTSQKCVYLPDNPVWQNLFFVGVAVFLLLAALIGLICYFLQVKTYHHPAALVVPSAEWLLTPEKVVCFPVLWEADDVATESSDTASFTRYGLRLRGSPQLSHQLLHQLLHPPLCSWKGV</sequence>
<comment type="caution">
    <text evidence="2">The sequence shown here is derived from an EMBL/GenBank/DDBJ whole genome shotgun (WGS) entry which is preliminary data.</text>
</comment>
<keyword evidence="3" id="KW-1185">Reference proteome</keyword>
<feature type="transmembrane region" description="Helical" evidence="1">
    <location>
        <begin position="18"/>
        <end position="40"/>
    </location>
</feature>
<accession>A0ABD0X6Z3</accession>